<sequence length="86" mass="9688">MLIPGLPPVGAQNDTIKRSREIQPTARSEVVHEAAAEPAERRRRDRGRFPDRRRRRRAGRLLVGPDTPVETITDMPAKGLLVDIEV</sequence>
<dbReference type="Proteomes" id="UP000243207">
    <property type="component" value="Chromosome I"/>
</dbReference>
<dbReference type="EMBL" id="LT629736">
    <property type="protein sequence ID" value="SDS68868.1"/>
    <property type="molecule type" value="Genomic_DNA"/>
</dbReference>
<accession>A0A1H1U8Q3</accession>
<proteinExistence type="predicted"/>
<dbReference type="AlphaFoldDB" id="A0A1H1U8Q3"/>
<dbReference type="STRING" id="487184.SAMN05216421_1991"/>
<feature type="region of interest" description="Disordered" evidence="1">
    <location>
        <begin position="1"/>
        <end position="70"/>
    </location>
</feature>
<keyword evidence="3" id="KW-1185">Reference proteome</keyword>
<reference evidence="3" key="1">
    <citation type="submission" date="2016-10" db="EMBL/GenBank/DDBJ databases">
        <authorList>
            <person name="Varghese N."/>
            <person name="Submissions S."/>
        </authorList>
    </citation>
    <scope>NUCLEOTIDE SEQUENCE [LARGE SCALE GENOMIC DNA]</scope>
    <source>
        <strain evidence="3">NRRL B-51270</strain>
    </source>
</reference>
<protein>
    <submittedName>
        <fullName evidence="2">Uncharacterized protein</fullName>
    </submittedName>
</protein>
<evidence type="ECO:0000313" key="3">
    <source>
        <dbReference type="Proteomes" id="UP000243207"/>
    </source>
</evidence>
<organism evidence="2 3">
    <name type="scientific">Halopseudomonas xinjiangensis</name>
    <dbReference type="NCBI Taxonomy" id="487184"/>
    <lineage>
        <taxon>Bacteria</taxon>
        <taxon>Pseudomonadati</taxon>
        <taxon>Pseudomonadota</taxon>
        <taxon>Gammaproteobacteria</taxon>
        <taxon>Pseudomonadales</taxon>
        <taxon>Pseudomonadaceae</taxon>
        <taxon>Halopseudomonas</taxon>
    </lineage>
</organism>
<gene>
    <name evidence="2" type="ORF">SAMN05216421_1991</name>
</gene>
<feature type="compositionally biased region" description="Basic and acidic residues" evidence="1">
    <location>
        <begin position="29"/>
        <end position="50"/>
    </location>
</feature>
<evidence type="ECO:0000313" key="2">
    <source>
        <dbReference type="EMBL" id="SDS68868.1"/>
    </source>
</evidence>
<evidence type="ECO:0000256" key="1">
    <source>
        <dbReference type="SAM" id="MobiDB-lite"/>
    </source>
</evidence>
<dbReference type="OrthoDB" id="7017216at2"/>
<dbReference type="RefSeq" id="WP_093393954.1">
    <property type="nucleotide sequence ID" value="NZ_LT629736.1"/>
</dbReference>
<name>A0A1H1U8Q3_9GAMM</name>